<organism evidence="3 4">
    <name type="scientific">Dinghuibacter silviterrae</name>
    <dbReference type="NCBI Taxonomy" id="1539049"/>
    <lineage>
        <taxon>Bacteria</taxon>
        <taxon>Pseudomonadati</taxon>
        <taxon>Bacteroidota</taxon>
        <taxon>Chitinophagia</taxon>
        <taxon>Chitinophagales</taxon>
        <taxon>Chitinophagaceae</taxon>
        <taxon>Dinghuibacter</taxon>
    </lineage>
</organism>
<name>A0A4V3GKI8_9BACT</name>
<comment type="caution">
    <text evidence="3">The sequence shown here is derived from an EMBL/GenBank/DDBJ whole genome shotgun (WGS) entry which is preliminary data.</text>
</comment>
<dbReference type="InterPro" id="IPR025665">
    <property type="entry name" value="Beta-barrel_OMP_2"/>
</dbReference>
<dbReference type="EMBL" id="SODV01000002">
    <property type="protein sequence ID" value="TDW95782.1"/>
    <property type="molecule type" value="Genomic_DNA"/>
</dbReference>
<feature type="domain" description="Outer membrane protein beta-barrel" evidence="2">
    <location>
        <begin position="24"/>
        <end position="230"/>
    </location>
</feature>
<keyword evidence="1" id="KW-0732">Signal</keyword>
<accession>A0A4V3GKI8</accession>
<evidence type="ECO:0000259" key="2">
    <source>
        <dbReference type="Pfam" id="PF13568"/>
    </source>
</evidence>
<proteinExistence type="predicted"/>
<evidence type="ECO:0000313" key="4">
    <source>
        <dbReference type="Proteomes" id="UP000294498"/>
    </source>
</evidence>
<dbReference type="Proteomes" id="UP000294498">
    <property type="component" value="Unassembled WGS sequence"/>
</dbReference>
<dbReference type="AlphaFoldDB" id="A0A4V3GKI8"/>
<keyword evidence="4" id="KW-1185">Reference proteome</keyword>
<protein>
    <submittedName>
        <fullName evidence="3">Outer membrane protein with beta-barrel domain</fullName>
    </submittedName>
</protein>
<feature type="chain" id="PRO_5020788207" evidence="1">
    <location>
        <begin position="25"/>
        <end position="255"/>
    </location>
</feature>
<gene>
    <name evidence="3" type="ORF">EDB95_3593</name>
</gene>
<sequence length="255" mass="27853">MGYMRSLALAVLLCSGMAIPRAYAQKPFYLGVEGGVGIPNLTAGGSSPVSKGYSSILGPDFGVFAEYGWKKRWSLRAELSFVTEGGKKNGVQAIPTAPFAAYFPQGYTPPEYFYATFYSKARLNYLQLPLLAKYKMPLGAHWTLSVNLGPYVAYLLNAKTITKDSSMIYYDPQEQQPFPVGKQDFSGTEDITDQIHRFNCGFQGGIAIEHPCGHGYLFLNAGGSYGVINIQRYAEDGKNNTGSATAVIGYALRIR</sequence>
<evidence type="ECO:0000313" key="3">
    <source>
        <dbReference type="EMBL" id="TDW95782.1"/>
    </source>
</evidence>
<reference evidence="3 4" key="1">
    <citation type="submission" date="2019-03" db="EMBL/GenBank/DDBJ databases">
        <title>Genomic Encyclopedia of Type Strains, Phase IV (KMG-IV): sequencing the most valuable type-strain genomes for metagenomic binning, comparative biology and taxonomic classification.</title>
        <authorList>
            <person name="Goeker M."/>
        </authorList>
    </citation>
    <scope>NUCLEOTIDE SEQUENCE [LARGE SCALE GENOMIC DNA]</scope>
    <source>
        <strain evidence="3 4">DSM 100059</strain>
    </source>
</reference>
<dbReference type="OrthoDB" id="947434at2"/>
<feature type="signal peptide" evidence="1">
    <location>
        <begin position="1"/>
        <end position="24"/>
    </location>
</feature>
<dbReference type="Pfam" id="PF13568">
    <property type="entry name" value="OMP_b-brl_2"/>
    <property type="match status" value="1"/>
</dbReference>
<evidence type="ECO:0000256" key="1">
    <source>
        <dbReference type="SAM" id="SignalP"/>
    </source>
</evidence>